<dbReference type="Proteomes" id="UP001151752">
    <property type="component" value="Chromosome 10"/>
</dbReference>
<accession>A0A9Q0WUE9</accession>
<comment type="caution">
    <text evidence="2">The sequence shown here is derived from an EMBL/GenBank/DDBJ whole genome shotgun (WGS) entry which is preliminary data.</text>
</comment>
<evidence type="ECO:0000313" key="2">
    <source>
        <dbReference type="EMBL" id="KAJ6773058.1"/>
    </source>
</evidence>
<evidence type="ECO:0000256" key="1">
    <source>
        <dbReference type="SAM" id="MobiDB-lite"/>
    </source>
</evidence>
<sequence>MGIIMSLAGSNLLILEKLRGVEGKGLGLSGSGCRWQASNEELVASRREDQAAGHNAQVGRARDGLVADHDEGQPEHIHRDMLRVSGRQAILDLLVRIERERQRELEGLLEHRAVSDFAHRNRIQVCSLM</sequence>
<feature type="region of interest" description="Disordered" evidence="1">
    <location>
        <begin position="46"/>
        <end position="71"/>
    </location>
</feature>
<protein>
    <submittedName>
        <fullName evidence="2">E3 UBIQUITIN-PROTEIN LIGASE XBOS34-RELATED</fullName>
    </submittedName>
</protein>
<organism evidence="2 3">
    <name type="scientific">Salix koriyanagi</name>
    <dbReference type="NCBI Taxonomy" id="2511006"/>
    <lineage>
        <taxon>Eukaryota</taxon>
        <taxon>Viridiplantae</taxon>
        <taxon>Streptophyta</taxon>
        <taxon>Embryophyta</taxon>
        <taxon>Tracheophyta</taxon>
        <taxon>Spermatophyta</taxon>
        <taxon>Magnoliopsida</taxon>
        <taxon>eudicotyledons</taxon>
        <taxon>Gunneridae</taxon>
        <taxon>Pentapetalae</taxon>
        <taxon>rosids</taxon>
        <taxon>fabids</taxon>
        <taxon>Malpighiales</taxon>
        <taxon>Salicaceae</taxon>
        <taxon>Saliceae</taxon>
        <taxon>Salix</taxon>
    </lineage>
</organism>
<name>A0A9Q0WUE9_9ROSI</name>
<reference evidence="2" key="1">
    <citation type="submission" date="2022-11" db="EMBL/GenBank/DDBJ databases">
        <authorList>
            <person name="Hyden B.L."/>
            <person name="Feng K."/>
            <person name="Yates T."/>
            <person name="Jawdy S."/>
            <person name="Smart L.B."/>
            <person name="Muchero W."/>
        </authorList>
    </citation>
    <scope>NUCLEOTIDE SEQUENCE</scope>
    <source>
        <tissue evidence="2">Shoot tip</tissue>
    </source>
</reference>
<evidence type="ECO:0000313" key="3">
    <source>
        <dbReference type="Proteomes" id="UP001151752"/>
    </source>
</evidence>
<dbReference type="PANTHER" id="PTHR46519:SF2">
    <property type="entry name" value="RING_U-BOX SUPERFAMILY PROTEIN"/>
    <property type="match status" value="1"/>
</dbReference>
<dbReference type="AlphaFoldDB" id="A0A9Q0WUE9"/>
<gene>
    <name evidence="2" type="ORF">OIU74_019132</name>
</gene>
<dbReference type="PANTHER" id="PTHR46519">
    <property type="entry name" value="RING/U-BOX SUPERFAMILY PROTEIN"/>
    <property type="match status" value="1"/>
</dbReference>
<feature type="compositionally biased region" description="Basic and acidic residues" evidence="1">
    <location>
        <begin position="60"/>
        <end position="71"/>
    </location>
</feature>
<reference evidence="2" key="2">
    <citation type="journal article" date="2023" name="Int. J. Mol. Sci.">
        <title>De Novo Assembly and Annotation of 11 Diverse Shrub Willow (Salix) Genomes Reveals Novel Gene Organization in Sex-Linked Regions.</title>
        <authorList>
            <person name="Hyden B."/>
            <person name="Feng K."/>
            <person name="Yates T.B."/>
            <person name="Jawdy S."/>
            <person name="Cereghino C."/>
            <person name="Smart L.B."/>
            <person name="Muchero W."/>
        </authorList>
    </citation>
    <scope>NUCLEOTIDE SEQUENCE</scope>
    <source>
        <tissue evidence="2">Shoot tip</tissue>
    </source>
</reference>
<dbReference type="EMBL" id="JAPFFM010000002">
    <property type="protein sequence ID" value="KAJ6773058.1"/>
    <property type="molecule type" value="Genomic_DNA"/>
</dbReference>
<proteinExistence type="predicted"/>
<keyword evidence="3" id="KW-1185">Reference proteome</keyword>